<evidence type="ECO:0000313" key="2">
    <source>
        <dbReference type="Proteomes" id="UP001519641"/>
    </source>
</evidence>
<dbReference type="RefSeq" id="WP_214528443.1">
    <property type="nucleotide sequence ID" value="NZ_JAHEWO010000001.1"/>
</dbReference>
<organism evidence="1 2">
    <name type="scientific">Curtobacterium aurantiacum</name>
    <dbReference type="NCBI Taxonomy" id="3236919"/>
    <lineage>
        <taxon>Bacteria</taxon>
        <taxon>Bacillati</taxon>
        <taxon>Actinomycetota</taxon>
        <taxon>Actinomycetes</taxon>
        <taxon>Micrococcales</taxon>
        <taxon>Microbacteriaceae</taxon>
        <taxon>Curtobacterium</taxon>
    </lineage>
</organism>
<name>A0ABS5VCP3_9MICO</name>
<dbReference type="Proteomes" id="UP001519641">
    <property type="component" value="Unassembled WGS sequence"/>
</dbReference>
<evidence type="ECO:0000313" key="1">
    <source>
        <dbReference type="EMBL" id="MBT1586568.1"/>
    </source>
</evidence>
<dbReference type="EMBL" id="JAHEWS010000002">
    <property type="protein sequence ID" value="MBT1586568.1"/>
    <property type="molecule type" value="Genomic_DNA"/>
</dbReference>
<reference evidence="1 2" key="1">
    <citation type="submission" date="2021-05" db="EMBL/GenBank/DDBJ databases">
        <title>Whole genome sequence of Curtobacterium flaccumfaciens pv. flaccumfaciens strain CFBP 8819.</title>
        <authorList>
            <person name="Osdaghi E."/>
            <person name="Taghouti G."/>
            <person name="Portier P."/>
            <person name="Fazliarab A."/>
            <person name="Taghavi S.M."/>
            <person name="Briand M."/>
            <person name="Le-Saux M."/>
            <person name="Jacques M.-A."/>
        </authorList>
    </citation>
    <scope>NUCLEOTIDE SEQUENCE [LARGE SCALE GENOMIC DNA]</scope>
    <source>
        <strain evidence="1 2">CFBP 8819</strain>
    </source>
</reference>
<sequence>MLLEYGDLETQIGIQSDPLAIFKRDRGSARLLTTFSHEADAERYLLIKSRPELVSEPRDAAPDRYTWPEGVDADDEASELTVTWRSEDGLHRVATRAAGEHRNVCMTAWARNVQVEELLGRAVRGRH</sequence>
<keyword evidence="2" id="KW-1185">Reference proteome</keyword>
<comment type="caution">
    <text evidence="1">The sequence shown here is derived from an EMBL/GenBank/DDBJ whole genome shotgun (WGS) entry which is preliminary data.</text>
</comment>
<accession>A0ABS5VCP3</accession>
<gene>
    <name evidence="1" type="ORF">KK097_01920</name>
</gene>
<proteinExistence type="predicted"/>
<protein>
    <submittedName>
        <fullName evidence="1">Uncharacterized protein</fullName>
    </submittedName>
</protein>